<organism evidence="3">
    <name type="scientific">Laccaria bicolor (strain S238N-H82 / ATCC MYA-4686)</name>
    <name type="common">Bicoloured deceiver</name>
    <name type="synonym">Laccaria laccata var. bicolor</name>
    <dbReference type="NCBI Taxonomy" id="486041"/>
    <lineage>
        <taxon>Eukaryota</taxon>
        <taxon>Fungi</taxon>
        <taxon>Dikarya</taxon>
        <taxon>Basidiomycota</taxon>
        <taxon>Agaricomycotina</taxon>
        <taxon>Agaricomycetes</taxon>
        <taxon>Agaricomycetidae</taxon>
        <taxon>Agaricales</taxon>
        <taxon>Agaricineae</taxon>
        <taxon>Hydnangiaceae</taxon>
        <taxon>Laccaria</taxon>
    </lineage>
</organism>
<dbReference type="InParanoid" id="B0CZ92"/>
<evidence type="ECO:0000313" key="2">
    <source>
        <dbReference type="EMBL" id="EDR12110.1"/>
    </source>
</evidence>
<dbReference type="RefSeq" id="XP_001876374.1">
    <property type="nucleotide sequence ID" value="XM_001876339.1"/>
</dbReference>
<feature type="compositionally biased region" description="Low complexity" evidence="1">
    <location>
        <begin position="1"/>
        <end position="17"/>
    </location>
</feature>
<protein>
    <submittedName>
        <fullName evidence="2">Predicted protein</fullName>
    </submittedName>
</protein>
<keyword evidence="3" id="KW-1185">Reference proteome</keyword>
<dbReference type="GeneID" id="6072624"/>
<evidence type="ECO:0000256" key="1">
    <source>
        <dbReference type="SAM" id="MobiDB-lite"/>
    </source>
</evidence>
<dbReference type="HOGENOM" id="CLU_3014559_0_0_1"/>
<dbReference type="AlphaFoldDB" id="B0CZ92"/>
<feature type="region of interest" description="Disordered" evidence="1">
    <location>
        <begin position="1"/>
        <end position="56"/>
    </location>
</feature>
<proteinExistence type="predicted"/>
<dbReference type="Proteomes" id="UP000001194">
    <property type="component" value="Unassembled WGS sequence"/>
</dbReference>
<dbReference type="KEGG" id="lbc:LACBIDRAFT_311106"/>
<evidence type="ECO:0000313" key="3">
    <source>
        <dbReference type="Proteomes" id="UP000001194"/>
    </source>
</evidence>
<dbReference type="EMBL" id="DS547094">
    <property type="protein sequence ID" value="EDR12110.1"/>
    <property type="molecule type" value="Genomic_DNA"/>
</dbReference>
<sequence>MAQSRPSSISTSTGSIPLFSNIPARSGSRTHIPTIDDERRPNLPQNDFAHHYHPLQ</sequence>
<gene>
    <name evidence="2" type="ORF">LACBIDRAFT_311106</name>
</gene>
<accession>B0CZ92</accession>
<name>B0CZ92_LACBS</name>
<reference evidence="2 3" key="1">
    <citation type="journal article" date="2008" name="Nature">
        <title>The genome of Laccaria bicolor provides insights into mycorrhizal symbiosis.</title>
        <authorList>
            <person name="Martin F."/>
            <person name="Aerts A."/>
            <person name="Ahren D."/>
            <person name="Brun A."/>
            <person name="Danchin E.G.J."/>
            <person name="Duchaussoy F."/>
            <person name="Gibon J."/>
            <person name="Kohler A."/>
            <person name="Lindquist E."/>
            <person name="Pereda V."/>
            <person name="Salamov A."/>
            <person name="Shapiro H.J."/>
            <person name="Wuyts J."/>
            <person name="Blaudez D."/>
            <person name="Buee M."/>
            <person name="Brokstein P."/>
            <person name="Canbaeck B."/>
            <person name="Cohen D."/>
            <person name="Courty P.E."/>
            <person name="Coutinho P.M."/>
            <person name="Delaruelle C."/>
            <person name="Detter J.C."/>
            <person name="Deveau A."/>
            <person name="DiFazio S."/>
            <person name="Duplessis S."/>
            <person name="Fraissinet-Tachet L."/>
            <person name="Lucic E."/>
            <person name="Frey-Klett P."/>
            <person name="Fourrey C."/>
            <person name="Feussner I."/>
            <person name="Gay G."/>
            <person name="Grimwood J."/>
            <person name="Hoegger P.J."/>
            <person name="Jain P."/>
            <person name="Kilaru S."/>
            <person name="Labbe J."/>
            <person name="Lin Y.C."/>
            <person name="Legue V."/>
            <person name="Le Tacon F."/>
            <person name="Marmeisse R."/>
            <person name="Melayah D."/>
            <person name="Montanini B."/>
            <person name="Muratet M."/>
            <person name="Nehls U."/>
            <person name="Niculita-Hirzel H."/>
            <person name="Oudot-Le Secq M.P."/>
            <person name="Peter M."/>
            <person name="Quesneville H."/>
            <person name="Rajashekar B."/>
            <person name="Reich M."/>
            <person name="Rouhier N."/>
            <person name="Schmutz J."/>
            <person name="Yin T."/>
            <person name="Chalot M."/>
            <person name="Henrissat B."/>
            <person name="Kuees U."/>
            <person name="Lucas S."/>
            <person name="Van de Peer Y."/>
            <person name="Podila G.K."/>
            <person name="Polle A."/>
            <person name="Pukkila P.J."/>
            <person name="Richardson P.M."/>
            <person name="Rouze P."/>
            <person name="Sanders I.R."/>
            <person name="Stajich J.E."/>
            <person name="Tunlid A."/>
            <person name="Tuskan G."/>
            <person name="Grigoriev I.V."/>
        </authorList>
    </citation>
    <scope>NUCLEOTIDE SEQUENCE [LARGE SCALE GENOMIC DNA]</scope>
    <source>
        <strain evidence="3">S238N-H82 / ATCC MYA-4686</strain>
    </source>
</reference>